<keyword evidence="10" id="KW-1185">Reference proteome</keyword>
<evidence type="ECO:0000256" key="2">
    <source>
        <dbReference type="ARBA" id="ARBA00022448"/>
    </source>
</evidence>
<evidence type="ECO:0000256" key="3">
    <source>
        <dbReference type="ARBA" id="ARBA00022452"/>
    </source>
</evidence>
<gene>
    <name evidence="9" type="ORF">H0E84_08600</name>
</gene>
<keyword evidence="4" id="KW-0812">Transmembrane</keyword>
<dbReference type="InterPro" id="IPR039426">
    <property type="entry name" value="TonB-dep_rcpt-like"/>
</dbReference>
<accession>A0A853JCG8</accession>
<feature type="domain" description="TonB-dependent receptor-like beta-barrel" evidence="8">
    <location>
        <begin position="205"/>
        <end position="630"/>
    </location>
</feature>
<keyword evidence="2" id="KW-0813">Transport</keyword>
<dbReference type="PANTHER" id="PTHR32552:SF82">
    <property type="entry name" value="FCUA PROTEIN"/>
    <property type="match status" value="1"/>
</dbReference>
<dbReference type="GO" id="GO:0009279">
    <property type="term" value="C:cell outer membrane"/>
    <property type="evidence" value="ECO:0007669"/>
    <property type="project" value="UniProtKB-SubCell"/>
</dbReference>
<keyword evidence="5" id="KW-0798">TonB box</keyword>
<dbReference type="AlphaFoldDB" id="A0A853JCG8"/>
<dbReference type="GO" id="GO:0015344">
    <property type="term" value="F:siderophore uptake transmembrane transporter activity"/>
    <property type="evidence" value="ECO:0007669"/>
    <property type="project" value="TreeGrafter"/>
</dbReference>
<dbReference type="InterPro" id="IPR000531">
    <property type="entry name" value="Beta-barrel_TonB"/>
</dbReference>
<evidence type="ECO:0000256" key="7">
    <source>
        <dbReference type="ARBA" id="ARBA00023237"/>
    </source>
</evidence>
<comment type="subcellular location">
    <subcellularLocation>
        <location evidence="1">Cell outer membrane</location>
        <topology evidence="1">Multi-pass membrane protein</topology>
    </subcellularLocation>
</comment>
<dbReference type="Pfam" id="PF00593">
    <property type="entry name" value="TonB_dep_Rec_b-barrel"/>
    <property type="match status" value="1"/>
</dbReference>
<organism evidence="9 10">
    <name type="scientific">Luteimonas salinisoli</name>
    <dbReference type="NCBI Taxonomy" id="2752307"/>
    <lineage>
        <taxon>Bacteria</taxon>
        <taxon>Pseudomonadati</taxon>
        <taxon>Pseudomonadota</taxon>
        <taxon>Gammaproteobacteria</taxon>
        <taxon>Lysobacterales</taxon>
        <taxon>Lysobacteraceae</taxon>
        <taxon>Luteimonas</taxon>
    </lineage>
</organism>
<evidence type="ECO:0000256" key="1">
    <source>
        <dbReference type="ARBA" id="ARBA00004571"/>
    </source>
</evidence>
<evidence type="ECO:0000313" key="10">
    <source>
        <dbReference type="Proteomes" id="UP000578091"/>
    </source>
</evidence>
<evidence type="ECO:0000256" key="4">
    <source>
        <dbReference type="ARBA" id="ARBA00022692"/>
    </source>
</evidence>
<evidence type="ECO:0000256" key="6">
    <source>
        <dbReference type="ARBA" id="ARBA00023136"/>
    </source>
</evidence>
<dbReference type="EMBL" id="JACCKA010000054">
    <property type="protein sequence ID" value="NZA26444.1"/>
    <property type="molecule type" value="Genomic_DNA"/>
</dbReference>
<sequence length="661" mass="71391">MSNCKAMPTTTRGSAIRRTAGIFALSGALAGTATLAPARAQDDVISEADDAFGSRIGVESIGLYSESLVRGFNLQQAGNYRIGGAYFVRAAAPPDTIVAGSQIRVGPSALALDFPAPSGVVEYRLLDDARERRSLELGFQHLLDANPRPYARAFFTRRSRDGRASLSGGALGSPSARYYYGNEARYGGLGLVPRMALGERWQATAFHGSYRQRYQADVGYQAAGAHPLPRIDRSRYPGQDWSRYDTRNTTTGAILTTQPRAGAWDMSLSAIDSRVDRPRSDFNLFREVDADGGATATTIVAHDRRLRARAYEASARRDWSRDQRRDELVVTLRGRRSHYHGPRVRTVVLGHTSLSGPPPRMADPGDWGGEAGSTAAIGQEEAGIGWHHLRASGMAANLGLRRVRLDESSLAADGARTSRSSSQWLYNAAVVLPLAERLTAFASTTRAIEEAGAAPEHARNRFQILPPALARQVEVGTKWQAAGGLAVIGALFEISKPEPGFDADGTYRLLTEVRHRGAELSVAGDIGGGLNVVAGLSWLQPRLRGELVDAGTTGRRPVGRSSRLALASFRYQPPGWDGFSVDADAAHHGEAPADPFGRTRVPARTIVNAGARYRHVAGGVPVLWRLRIYNATDRFAWSAGSSGIQTWEPGRRIMLSMTLGE</sequence>
<reference evidence="9 10" key="1">
    <citation type="submission" date="2020-07" db="EMBL/GenBank/DDBJ databases">
        <title>Luteimonas sp. SJ-92.</title>
        <authorList>
            <person name="Huang X.-X."/>
            <person name="Xu L."/>
            <person name="Sun J.-Q."/>
        </authorList>
    </citation>
    <scope>NUCLEOTIDE SEQUENCE [LARGE SCALE GENOMIC DNA]</scope>
    <source>
        <strain evidence="9 10">SJ-92</strain>
    </source>
</reference>
<proteinExistence type="predicted"/>
<dbReference type="Proteomes" id="UP000578091">
    <property type="component" value="Unassembled WGS sequence"/>
</dbReference>
<name>A0A853JCG8_9GAMM</name>
<keyword evidence="3" id="KW-1134">Transmembrane beta strand</keyword>
<dbReference type="PANTHER" id="PTHR32552">
    <property type="entry name" value="FERRICHROME IRON RECEPTOR-RELATED"/>
    <property type="match status" value="1"/>
</dbReference>
<dbReference type="Gene3D" id="2.40.170.20">
    <property type="entry name" value="TonB-dependent receptor, beta-barrel domain"/>
    <property type="match status" value="1"/>
</dbReference>
<keyword evidence="7" id="KW-0998">Cell outer membrane</keyword>
<evidence type="ECO:0000259" key="8">
    <source>
        <dbReference type="Pfam" id="PF00593"/>
    </source>
</evidence>
<dbReference type="SUPFAM" id="SSF56935">
    <property type="entry name" value="Porins"/>
    <property type="match status" value="1"/>
</dbReference>
<evidence type="ECO:0000313" key="9">
    <source>
        <dbReference type="EMBL" id="NZA26444.1"/>
    </source>
</evidence>
<dbReference type="RefSeq" id="WP_180678232.1">
    <property type="nucleotide sequence ID" value="NZ_JACCKA010000054.1"/>
</dbReference>
<protein>
    <recommendedName>
        <fullName evidence="8">TonB-dependent receptor-like beta-barrel domain-containing protein</fullName>
    </recommendedName>
</protein>
<keyword evidence="6" id="KW-0472">Membrane</keyword>
<evidence type="ECO:0000256" key="5">
    <source>
        <dbReference type="ARBA" id="ARBA00023077"/>
    </source>
</evidence>
<dbReference type="InterPro" id="IPR036942">
    <property type="entry name" value="Beta-barrel_TonB_sf"/>
</dbReference>
<comment type="caution">
    <text evidence="9">The sequence shown here is derived from an EMBL/GenBank/DDBJ whole genome shotgun (WGS) entry which is preliminary data.</text>
</comment>